<evidence type="ECO:0000259" key="1">
    <source>
        <dbReference type="Pfam" id="PF01738"/>
    </source>
</evidence>
<feature type="domain" description="Dienelactone hydrolase" evidence="1">
    <location>
        <begin position="27"/>
        <end position="164"/>
    </location>
</feature>
<evidence type="ECO:0000313" key="2">
    <source>
        <dbReference type="EMBL" id="PTQ91136.1"/>
    </source>
</evidence>
<dbReference type="Proteomes" id="UP000244223">
    <property type="component" value="Unassembled WGS sequence"/>
</dbReference>
<keyword evidence="3" id="KW-1185">Reference proteome</keyword>
<gene>
    <name evidence="2" type="ORF">C8N29_101208</name>
</gene>
<accession>A0A2T5J3H7</accession>
<keyword evidence="2" id="KW-0378">Hydrolase</keyword>
<organism evidence="2 3">
    <name type="scientific">Agitococcus lubricus</name>
    <dbReference type="NCBI Taxonomy" id="1077255"/>
    <lineage>
        <taxon>Bacteria</taxon>
        <taxon>Pseudomonadati</taxon>
        <taxon>Pseudomonadota</taxon>
        <taxon>Gammaproteobacteria</taxon>
        <taxon>Moraxellales</taxon>
        <taxon>Moraxellaceae</taxon>
        <taxon>Agitococcus</taxon>
    </lineage>
</organism>
<dbReference type="InterPro" id="IPR002925">
    <property type="entry name" value="Dienelactn_hydro"/>
</dbReference>
<dbReference type="Gene3D" id="3.40.50.1820">
    <property type="entry name" value="alpha/beta hydrolase"/>
    <property type="match status" value="1"/>
</dbReference>
<name>A0A2T5J3H7_9GAMM</name>
<evidence type="ECO:0000313" key="3">
    <source>
        <dbReference type="Proteomes" id="UP000244223"/>
    </source>
</evidence>
<protein>
    <submittedName>
        <fullName evidence="2">Dienelactone hydrolase</fullName>
    </submittedName>
</protein>
<comment type="caution">
    <text evidence="2">The sequence shown here is derived from an EMBL/GenBank/DDBJ whole genome shotgun (WGS) entry which is preliminary data.</text>
</comment>
<dbReference type="AlphaFoldDB" id="A0A2T5J3H7"/>
<dbReference type="SUPFAM" id="SSF53474">
    <property type="entry name" value="alpha/beta-Hydrolases"/>
    <property type="match status" value="1"/>
</dbReference>
<sequence length="261" mass="28398">MTQLAGFSSFNFDYQDFSVPVFVKGTGPAIIIIHEVPGITPQVIYFAERVAAAGFTVVLPSLFGTPGKAFGPVYALESIGRACIRKEFAAFEANKSGPIADYMRVLCRLAHEKYGGKGVGALGMCFTGNFALSLMVEPSVLAGVLSQPSLPIGLPPLTASALHTSPEDLAVLKKRIATEDLSVLGLRFTHDFMCPKARFDRLRDELGEGFEAIEIDSGPKNQHKIKRIAHSVLTMDLVDKEGHPTRQALDRVLSYFQEKLL</sequence>
<dbReference type="RefSeq" id="WP_204509245.1">
    <property type="nucleotide sequence ID" value="NZ_QAON01000001.1"/>
</dbReference>
<reference evidence="2 3" key="1">
    <citation type="submission" date="2018-04" db="EMBL/GenBank/DDBJ databases">
        <title>Genomic Encyclopedia of Archaeal and Bacterial Type Strains, Phase II (KMG-II): from individual species to whole genera.</title>
        <authorList>
            <person name="Goeker M."/>
        </authorList>
    </citation>
    <scope>NUCLEOTIDE SEQUENCE [LARGE SCALE GENOMIC DNA]</scope>
    <source>
        <strain evidence="2 3">DSM 5822</strain>
    </source>
</reference>
<proteinExistence type="predicted"/>
<dbReference type="GO" id="GO:0016787">
    <property type="term" value="F:hydrolase activity"/>
    <property type="evidence" value="ECO:0007669"/>
    <property type="project" value="UniProtKB-KW"/>
</dbReference>
<dbReference type="InterPro" id="IPR029058">
    <property type="entry name" value="AB_hydrolase_fold"/>
</dbReference>
<dbReference type="Pfam" id="PF01738">
    <property type="entry name" value="DLH"/>
    <property type="match status" value="1"/>
</dbReference>
<dbReference type="EMBL" id="QAON01000001">
    <property type="protein sequence ID" value="PTQ91136.1"/>
    <property type="molecule type" value="Genomic_DNA"/>
</dbReference>